<reference evidence="1" key="1">
    <citation type="journal article" date="2020" name="BMC Genomics">
        <title>Correction to: Identification and distribution of gene clusters required for synthesis of sphingolipid metabolism inhibitors in diverse species of the filamentous fungus Fusarium.</title>
        <authorList>
            <person name="Kim H.S."/>
            <person name="Lohmar J.M."/>
            <person name="Busman M."/>
            <person name="Brown D.W."/>
            <person name="Naumann T.A."/>
            <person name="Divon H.H."/>
            <person name="Lysoe E."/>
            <person name="Uhlig S."/>
            <person name="Proctor R.H."/>
        </authorList>
    </citation>
    <scope>NUCLEOTIDE SEQUENCE</scope>
    <source>
        <strain evidence="1">NRRL 22465</strain>
    </source>
</reference>
<reference evidence="1" key="2">
    <citation type="submission" date="2020-05" db="EMBL/GenBank/DDBJ databases">
        <authorList>
            <person name="Kim H.-S."/>
            <person name="Proctor R.H."/>
            <person name="Brown D.W."/>
        </authorList>
    </citation>
    <scope>NUCLEOTIDE SEQUENCE</scope>
    <source>
        <strain evidence="1">NRRL 22465</strain>
    </source>
</reference>
<comment type="caution">
    <text evidence="1">The sequence shown here is derived from an EMBL/GenBank/DDBJ whole genome shotgun (WGS) entry which is preliminary data.</text>
</comment>
<evidence type="ECO:0000313" key="2">
    <source>
        <dbReference type="Proteomes" id="UP000635477"/>
    </source>
</evidence>
<proteinExistence type="predicted"/>
<keyword evidence="2" id="KW-1185">Reference proteome</keyword>
<name>A0A8H4XNU3_9HYPO</name>
<organism evidence="1 2">
    <name type="scientific">Fusarium zealandicum</name>
    <dbReference type="NCBI Taxonomy" id="1053134"/>
    <lineage>
        <taxon>Eukaryota</taxon>
        <taxon>Fungi</taxon>
        <taxon>Dikarya</taxon>
        <taxon>Ascomycota</taxon>
        <taxon>Pezizomycotina</taxon>
        <taxon>Sordariomycetes</taxon>
        <taxon>Hypocreomycetidae</taxon>
        <taxon>Hypocreales</taxon>
        <taxon>Nectriaceae</taxon>
        <taxon>Fusarium</taxon>
        <taxon>Fusarium staphyleae species complex</taxon>
    </lineage>
</organism>
<protein>
    <submittedName>
        <fullName evidence="1">Uncharacterized protein</fullName>
    </submittedName>
</protein>
<accession>A0A8H4XNU3</accession>
<sequence length="260" mass="28948">MDNQAKDAGADELTASTPTEQLVRIARQALTVIDDSLPGWPGQMRRLGVAPHSRYQLSNEFSDLEESITATQQAADLSPANSLGKKKSSYQLAVWLGDKYYHTLEASDLDEPITLLREAIKDASPSLLPAYLGNLGIAIKERYLMLGYEDDYKDSCQAFAEALHLPDDHNHRAIWLSSMAELNKKGFDREQLDVLQNSLDLRRQAASEITDDNPLRPTRLGELAAGLYHMYFQTGKLEDLEESVEVELDAIAATPEDDPE</sequence>
<gene>
    <name evidence="1" type="ORF">FZEAL_2496</name>
</gene>
<dbReference type="OrthoDB" id="9991317at2759"/>
<evidence type="ECO:0000313" key="1">
    <source>
        <dbReference type="EMBL" id="KAF4981774.1"/>
    </source>
</evidence>
<dbReference type="AlphaFoldDB" id="A0A8H4XNU3"/>
<dbReference type="Proteomes" id="UP000635477">
    <property type="component" value="Unassembled WGS sequence"/>
</dbReference>
<dbReference type="EMBL" id="JABEYC010000151">
    <property type="protein sequence ID" value="KAF4981774.1"/>
    <property type="molecule type" value="Genomic_DNA"/>
</dbReference>